<protein>
    <recommendedName>
        <fullName evidence="11">Amino acid transporter</fullName>
    </recommendedName>
</protein>
<keyword evidence="6 8" id="KW-1133">Transmembrane helix</keyword>
<dbReference type="PANTHER" id="PTHR11785:SF531">
    <property type="entry name" value="LARGE NEUTRAL AMINO ACIDS TRANSPORTER SMALL SUBUNIT 1"/>
    <property type="match status" value="1"/>
</dbReference>
<dbReference type="InterPro" id="IPR002293">
    <property type="entry name" value="AA/rel_permease1"/>
</dbReference>
<comment type="similarity">
    <text evidence="2">Belongs to the amino acid-polyamine-organocation (APC) superfamily. L-type amino acid transporter (LAT) (TC 2.A.3.8) family.</text>
</comment>
<dbReference type="GO" id="GO:0015179">
    <property type="term" value="F:L-amino acid transmembrane transporter activity"/>
    <property type="evidence" value="ECO:0007669"/>
    <property type="project" value="TreeGrafter"/>
</dbReference>
<evidence type="ECO:0000256" key="6">
    <source>
        <dbReference type="ARBA" id="ARBA00022989"/>
    </source>
</evidence>
<keyword evidence="3" id="KW-0813">Transport</keyword>
<dbReference type="Proteomes" id="UP001497525">
    <property type="component" value="Unassembled WGS sequence"/>
</dbReference>
<feature type="transmembrane region" description="Helical" evidence="8">
    <location>
        <begin position="26"/>
        <end position="52"/>
    </location>
</feature>
<keyword evidence="7 8" id="KW-0472">Membrane</keyword>
<feature type="transmembrane region" description="Helical" evidence="8">
    <location>
        <begin position="370"/>
        <end position="393"/>
    </location>
</feature>
<sequence>MSERSNVLPANQSQDSNSGARMKKSIGLLGSISIIVGSIIGSGIFISPIGILVEVHSYGLSLLMWVACGFFSLLGAYCYAELGTMIHRSGGDYYYMLNAFGPFMGFLRLWAEVMCARPATIAVCALAFARYTLQPFYPASNPTRSAEIYLALSCIVAICLVNCISVKVSLMVQNLFTIAKIAALLIIIITGLVELARGHVTHIENSFEGTKWRVGGIAMAFYSGLFAYAGWNYLNCMIEEMENPRRHLPVAIVVSCTIVTIVYLMANLSYMTVISVEEMLNSSAVALTFAKRIYGKVWWMMSVFVALSCFGGCNGIIMTASRIFFVAGQEKQMPRLLALLHMKRLTPIPSVIFTCVVTAFYAVTPSIYSLIIYLGFVQWLAIGLCVFIVIVFRKTRPEAVRPVKAPIIFPIIYVTVTAILVVYSFIEKPFEALIGMIIILTAVPVYLLGIVWKRKPRVFRKFMHAVTTGLQKLMQLVPSE</sequence>
<proteinExistence type="inferred from homology"/>
<gene>
    <name evidence="9" type="ORF">CDAUBV1_LOCUS9714</name>
</gene>
<feature type="transmembrane region" description="Helical" evidence="8">
    <location>
        <begin position="148"/>
        <end position="168"/>
    </location>
</feature>
<evidence type="ECO:0008006" key="11">
    <source>
        <dbReference type="Google" id="ProtNLM"/>
    </source>
</evidence>
<dbReference type="PIRSF" id="PIRSF006060">
    <property type="entry name" value="AA_transporter"/>
    <property type="match status" value="1"/>
</dbReference>
<comment type="subcellular location">
    <subcellularLocation>
        <location evidence="1">Cell membrane</location>
        <topology evidence="1">Multi-pass membrane protein</topology>
    </subcellularLocation>
</comment>
<feature type="transmembrane region" description="Helical" evidence="8">
    <location>
        <begin position="213"/>
        <end position="234"/>
    </location>
</feature>
<evidence type="ECO:0000313" key="10">
    <source>
        <dbReference type="Proteomes" id="UP001497525"/>
    </source>
</evidence>
<reference evidence="9" key="1">
    <citation type="submission" date="2024-06" db="EMBL/GenBank/DDBJ databases">
        <authorList>
            <person name="Liu X."/>
            <person name="Lenzi L."/>
            <person name="Haldenby T S."/>
            <person name="Uol C."/>
        </authorList>
    </citation>
    <scope>NUCLEOTIDE SEQUENCE</scope>
</reference>
<feature type="transmembrane region" description="Helical" evidence="8">
    <location>
        <begin position="432"/>
        <end position="452"/>
    </location>
</feature>
<evidence type="ECO:0000256" key="1">
    <source>
        <dbReference type="ARBA" id="ARBA00004651"/>
    </source>
</evidence>
<evidence type="ECO:0000256" key="5">
    <source>
        <dbReference type="ARBA" id="ARBA00022692"/>
    </source>
</evidence>
<evidence type="ECO:0000256" key="2">
    <source>
        <dbReference type="ARBA" id="ARBA00007040"/>
    </source>
</evidence>
<feature type="transmembrane region" description="Helical" evidence="8">
    <location>
        <begin position="58"/>
        <end position="80"/>
    </location>
</feature>
<feature type="transmembrane region" description="Helical" evidence="8">
    <location>
        <begin position="246"/>
        <end position="266"/>
    </location>
</feature>
<feature type="transmembrane region" description="Helical" evidence="8">
    <location>
        <begin position="92"/>
        <end position="111"/>
    </location>
</feature>
<dbReference type="InterPro" id="IPR050598">
    <property type="entry name" value="AminoAcid_Transporter"/>
</dbReference>
<accession>A0AAV2THK1</accession>
<feature type="transmembrane region" description="Helical" evidence="8">
    <location>
        <begin position="297"/>
        <end position="325"/>
    </location>
</feature>
<dbReference type="GO" id="GO:0005886">
    <property type="term" value="C:plasma membrane"/>
    <property type="evidence" value="ECO:0007669"/>
    <property type="project" value="UniProtKB-SubCell"/>
</dbReference>
<dbReference type="Pfam" id="PF13520">
    <property type="entry name" value="AA_permease_2"/>
    <property type="match status" value="1"/>
</dbReference>
<name>A0AAV2THK1_CALDB</name>
<evidence type="ECO:0000256" key="8">
    <source>
        <dbReference type="SAM" id="Phobius"/>
    </source>
</evidence>
<comment type="caution">
    <text evidence="9">The sequence shown here is derived from an EMBL/GenBank/DDBJ whole genome shotgun (WGS) entry which is preliminary data.</text>
</comment>
<feature type="transmembrane region" description="Helical" evidence="8">
    <location>
        <begin position="345"/>
        <end position="364"/>
    </location>
</feature>
<dbReference type="Gene3D" id="1.20.1740.10">
    <property type="entry name" value="Amino acid/polyamine transporter I"/>
    <property type="match status" value="1"/>
</dbReference>
<dbReference type="FunFam" id="1.20.1740.10:FF:000003">
    <property type="entry name" value="Y+L amino acid transporter 1 isoform X1"/>
    <property type="match status" value="1"/>
</dbReference>
<dbReference type="EMBL" id="CAXLJL010000267">
    <property type="protein sequence ID" value="CAL5135581.1"/>
    <property type="molecule type" value="Genomic_DNA"/>
</dbReference>
<evidence type="ECO:0000313" key="9">
    <source>
        <dbReference type="EMBL" id="CAL5135581.1"/>
    </source>
</evidence>
<evidence type="ECO:0000256" key="3">
    <source>
        <dbReference type="ARBA" id="ARBA00022448"/>
    </source>
</evidence>
<keyword evidence="4" id="KW-1003">Cell membrane</keyword>
<feature type="transmembrane region" description="Helical" evidence="8">
    <location>
        <begin position="405"/>
        <end position="426"/>
    </location>
</feature>
<evidence type="ECO:0000256" key="4">
    <source>
        <dbReference type="ARBA" id="ARBA00022475"/>
    </source>
</evidence>
<dbReference type="AlphaFoldDB" id="A0AAV2THK1"/>
<organism evidence="9 10">
    <name type="scientific">Calicophoron daubneyi</name>
    <name type="common">Rumen fluke</name>
    <name type="synonym">Paramphistomum daubneyi</name>
    <dbReference type="NCBI Taxonomy" id="300641"/>
    <lineage>
        <taxon>Eukaryota</taxon>
        <taxon>Metazoa</taxon>
        <taxon>Spiralia</taxon>
        <taxon>Lophotrochozoa</taxon>
        <taxon>Platyhelminthes</taxon>
        <taxon>Trematoda</taxon>
        <taxon>Digenea</taxon>
        <taxon>Plagiorchiida</taxon>
        <taxon>Pronocephalata</taxon>
        <taxon>Paramphistomoidea</taxon>
        <taxon>Paramphistomidae</taxon>
        <taxon>Calicophoron</taxon>
    </lineage>
</organism>
<keyword evidence="5 8" id="KW-0812">Transmembrane</keyword>
<evidence type="ECO:0000256" key="7">
    <source>
        <dbReference type="ARBA" id="ARBA00023136"/>
    </source>
</evidence>
<dbReference type="PANTHER" id="PTHR11785">
    <property type="entry name" value="AMINO ACID TRANSPORTER"/>
    <property type="match status" value="1"/>
</dbReference>
<feature type="transmembrane region" description="Helical" evidence="8">
    <location>
        <begin position="175"/>
        <end position="193"/>
    </location>
</feature>